<comment type="caution">
    <text evidence="2">The sequence shown here is derived from an EMBL/GenBank/DDBJ whole genome shotgun (WGS) entry which is preliminary data.</text>
</comment>
<dbReference type="InterPro" id="IPR027267">
    <property type="entry name" value="AH/BAR_dom_sf"/>
</dbReference>
<gene>
    <name evidence="2" type="ORF">COU31_00545</name>
</gene>
<sequence>MGKLYNIYKYLDNLIMPSDLEDAGLQAELASKSQPEEKPAELGFQKEQEGEKKEDQEHEEKHKEQTIESDNLTIEEETCIDESCIIFKDTTRFLEDEVSGHYAATGNLLKISEHESADVLESNFEYAQTVLETIKQNTEILRSLAKDMQTTIEKLQVFSLKNSSDLRNFVNQLTDWSKKVKHYTELYYNVLKLRKEYKQACLNGRSLLCSKYDLQDTRQIFSERTKLDREIQASRKAWLGLGKFFNRGKISVLKDQLAARQKDEKQIPSDLNLPSEEYNLREFIRRTLPTAQENFKAKLERFFYQEIPVIKEDLSEQNKLYYASSPEEDLKQPVESQAVADLVESLAGDFFDKEDWFNSMPKDMPGQKKEVRQRLIELARETRGIDPSYGSSNDPRYKEASRFLEQTGHQISYEIERAVFGLPAWRRVFKLLHFPDFLKAQDKYDAAKLKAEQAENRFQDNHIDANGIHHFLQINRDLSYYEDPLRDFPFHLWNLVKNNPKFVEMAGGQKKIEEADKCLLNRIRQRVLTTREHSDTSIKNGSALLEYGGQENIILNVLNAWREVGHSGEHPFLSGNSMYEAPIIKFLKSQSQADIEAVKQKHPSVGRIIDKILQHPNDFNESTKRRRNEETGEFEYTKNPIREQIISDYRLASIDMLASLNEDEQFFALGCLKRAGSEDFSEEVFDRLDAILSQSNNQKLTDEIVEMILSRLSGFGDPRAIKFLGDNFHKNFNTKHKNSVYERRASILNRVFVSDFSSDVLESVAKIFDLIAGELPRLKSAYYKIFQRANEPSYFSIADQNVKKLLNFIKSHSDSELEVIYSQMEKVRRFSPDFCFNSYLDLKENGELLDAFEVMANRSVDDVSSLKNILKQLAKYLEGQTEKKLPLEYIKPFLKAYRQSDPILQDTEAKKGEISPEILDRFNESFSVFVQIVMSDETNLIKRAFFVNRNCLRYLARQPEKVQTIVNYFNSDSKIFELCAPGGVLHTNLDNVVKDVFSNGDFVARANVIESIFTEKIPYWQQLVFFTEARLGDQLAESASPAPVDGVNGRKWQEIIATHKQIKDQDPQAPTDLETFVADVQVRRQLLEAEIASAPFASLHGVTKRLVYAERIRDSVELSRDQSAKSAADKRNRVSAVEQLVFDKKMAAHGTEIEALDPILFQGNIPRESLGATAGADSFAFHFDFWTLGPGYGKENELQDLESFYTATSIDRYASKSKGVVLIYDRSQPDCYQFGNEIPGKIQGEHHGVILGGMPSSEVSALVIRDNDLAAKVKNKVVENGFYIPVYDETGRLIFSEQEYDQIYQDRNVSVPVEIWDSSFKTTDKLGSNPGGTYVVPTEDGPTKFYVKFDLTDDADKVWNEQLADNIYRLLKLRVPDTRVVKIGRQYGHASKWDQVETAENATDFKDGFLADCLLSNWDVIFDRNRGSIDGQTTRMDNGGALLFRARGERRNFSGMVMELNTMRNSYKGLTDFDINSQIDNLRRLFTDQAIDKVVDSVRLSQADRNYLKDILRQRRDYIINYYNQDSKEKFTEQEIPEAGQEIYNMIITQEIDDEALSVIVPEWEKINGPNGYQHNKVLLGKHIKDALGFLKSQEEFIGLTDREKNLAAMAMFFHDFEKPTDSYQVKIERDFEHETPSAQTAAQYMGQWGYGPSEIRVVVDAIMNDGIVSDIARDKVRDKNKQLTPQELKENLGGNESTLQILRLINQADVLATVGQSGFDRIANKYNEFFNQALVGKD</sequence>
<dbReference type="EMBL" id="PFBX01000004">
    <property type="protein sequence ID" value="PIT87895.1"/>
    <property type="molecule type" value="Genomic_DNA"/>
</dbReference>
<feature type="region of interest" description="Disordered" evidence="1">
    <location>
        <begin position="30"/>
        <end position="67"/>
    </location>
</feature>
<dbReference type="SUPFAM" id="SSF103657">
    <property type="entry name" value="BAR/IMD domain-like"/>
    <property type="match status" value="1"/>
</dbReference>
<evidence type="ECO:0008006" key="4">
    <source>
        <dbReference type="Google" id="ProtNLM"/>
    </source>
</evidence>
<organism evidence="2 3">
    <name type="scientific">Candidatus Magasanikbacteria bacterium CG10_big_fil_rev_8_21_14_0_10_40_10</name>
    <dbReference type="NCBI Taxonomy" id="1974648"/>
    <lineage>
        <taxon>Bacteria</taxon>
        <taxon>Candidatus Magasanikiibacteriota</taxon>
    </lineage>
</organism>
<feature type="compositionally biased region" description="Basic and acidic residues" evidence="1">
    <location>
        <begin position="34"/>
        <end position="66"/>
    </location>
</feature>
<dbReference type="SUPFAM" id="SSF109604">
    <property type="entry name" value="HD-domain/PDEase-like"/>
    <property type="match status" value="1"/>
</dbReference>
<reference evidence="3" key="1">
    <citation type="submission" date="2017-09" db="EMBL/GenBank/DDBJ databases">
        <title>Depth-based differentiation of microbial function through sediment-hosted aquifers and enrichment of novel symbionts in the deep terrestrial subsurface.</title>
        <authorList>
            <person name="Probst A.J."/>
            <person name="Ladd B."/>
            <person name="Jarett J.K."/>
            <person name="Geller-Mcgrath D.E."/>
            <person name="Sieber C.M.K."/>
            <person name="Emerson J.B."/>
            <person name="Anantharaman K."/>
            <person name="Thomas B.C."/>
            <person name="Malmstrom R."/>
            <person name="Stieglmeier M."/>
            <person name="Klingl A."/>
            <person name="Woyke T."/>
            <person name="Ryan C.M."/>
            <person name="Banfield J.F."/>
        </authorList>
    </citation>
    <scope>NUCLEOTIDE SEQUENCE [LARGE SCALE GENOMIC DNA]</scope>
</reference>
<proteinExistence type="predicted"/>
<dbReference type="Proteomes" id="UP000231183">
    <property type="component" value="Unassembled WGS sequence"/>
</dbReference>
<evidence type="ECO:0000256" key="1">
    <source>
        <dbReference type="SAM" id="MobiDB-lite"/>
    </source>
</evidence>
<name>A0A2M6W581_9BACT</name>
<accession>A0A2M6W581</accession>
<protein>
    <recommendedName>
        <fullName evidence="4">HD domain-containing protein</fullName>
    </recommendedName>
</protein>
<evidence type="ECO:0000313" key="2">
    <source>
        <dbReference type="EMBL" id="PIT87895.1"/>
    </source>
</evidence>
<evidence type="ECO:0000313" key="3">
    <source>
        <dbReference type="Proteomes" id="UP000231183"/>
    </source>
</evidence>